<dbReference type="Proteomes" id="UP001228581">
    <property type="component" value="Unassembled WGS sequence"/>
</dbReference>
<evidence type="ECO:0000313" key="3">
    <source>
        <dbReference type="Proteomes" id="UP001228581"/>
    </source>
</evidence>
<protein>
    <recommendedName>
        <fullName evidence="5">Acyl carrier protein</fullName>
    </recommendedName>
</protein>
<dbReference type="EMBL" id="JASJOS010000005">
    <property type="protein sequence ID" value="MDJ1481231.1"/>
    <property type="molecule type" value="Genomic_DNA"/>
</dbReference>
<name>A0AAE3U6C9_9BACT</name>
<proteinExistence type="predicted"/>
<evidence type="ECO:0000313" key="2">
    <source>
        <dbReference type="EMBL" id="MDJ1495912.1"/>
    </source>
</evidence>
<comment type="caution">
    <text evidence="1">The sequence shown here is derived from an EMBL/GenBank/DDBJ whole genome shotgun (WGS) entry which is preliminary data.</text>
</comment>
<organism evidence="1 4">
    <name type="scientific">Xanthocytophaga flava</name>
    <dbReference type="NCBI Taxonomy" id="3048013"/>
    <lineage>
        <taxon>Bacteria</taxon>
        <taxon>Pseudomonadati</taxon>
        <taxon>Bacteroidota</taxon>
        <taxon>Cytophagia</taxon>
        <taxon>Cytophagales</taxon>
        <taxon>Rhodocytophagaceae</taxon>
        <taxon>Xanthocytophaga</taxon>
    </lineage>
</organism>
<gene>
    <name evidence="1" type="ORF">QNI16_12100</name>
    <name evidence="2" type="ORF">QNI19_23460</name>
</gene>
<evidence type="ECO:0008006" key="5">
    <source>
        <dbReference type="Google" id="ProtNLM"/>
    </source>
</evidence>
<dbReference type="Proteomes" id="UP001241110">
    <property type="component" value="Unassembled WGS sequence"/>
</dbReference>
<keyword evidence="3" id="KW-1185">Reference proteome</keyword>
<evidence type="ECO:0000313" key="1">
    <source>
        <dbReference type="EMBL" id="MDJ1481231.1"/>
    </source>
</evidence>
<sequence>MNIINEKLRHILIDFEIDDRLIPDEALFSDDLGIPYRKIIKLSKRIEKGFSVKAPVSPQHNWNSIADIRNYLYTHIHYSESDC</sequence>
<dbReference type="EMBL" id="JASJOT010000018">
    <property type="protein sequence ID" value="MDJ1495912.1"/>
    <property type="molecule type" value="Genomic_DNA"/>
</dbReference>
<dbReference type="RefSeq" id="WP_313978724.1">
    <property type="nucleotide sequence ID" value="NZ_JASJOR010000005.1"/>
</dbReference>
<accession>A0AAE3U6C9</accession>
<dbReference type="AlphaFoldDB" id="A0AAE3U6C9"/>
<reference evidence="1 3" key="1">
    <citation type="submission" date="2023-05" db="EMBL/GenBank/DDBJ databases">
        <authorList>
            <person name="Zhang X."/>
        </authorList>
    </citation>
    <scope>NUCLEOTIDE SEQUENCE</scope>
    <source>
        <strain evidence="2 3">DM2B3-1</strain>
        <strain evidence="1">YF14B1</strain>
    </source>
</reference>
<evidence type="ECO:0000313" key="4">
    <source>
        <dbReference type="Proteomes" id="UP001241110"/>
    </source>
</evidence>
<dbReference type="InterPro" id="IPR036736">
    <property type="entry name" value="ACP-like_sf"/>
</dbReference>
<dbReference type="Gene3D" id="1.10.1200.10">
    <property type="entry name" value="ACP-like"/>
    <property type="match status" value="1"/>
</dbReference>
<dbReference type="SUPFAM" id="SSF47336">
    <property type="entry name" value="ACP-like"/>
    <property type="match status" value="1"/>
</dbReference>